<accession>A0A975BFG4</accession>
<proteinExistence type="predicted"/>
<protein>
    <submittedName>
        <fullName evidence="1">Uncharacterized protein</fullName>
    </submittedName>
</protein>
<dbReference type="EMBL" id="CP061800">
    <property type="protein sequence ID" value="QTA84396.1"/>
    <property type="molecule type" value="Genomic_DNA"/>
</dbReference>
<dbReference type="Proteomes" id="UP000663722">
    <property type="component" value="Chromosome"/>
</dbReference>
<reference evidence="1" key="1">
    <citation type="journal article" date="2021" name="Microb. Physiol.">
        <title>Proteogenomic Insights into the Physiology of Marine, Sulfate-Reducing, Filamentous Desulfonema limicola and Desulfonema magnum.</title>
        <authorList>
            <person name="Schnaars V."/>
            <person name="Wohlbrand L."/>
            <person name="Scheve S."/>
            <person name="Hinrichs C."/>
            <person name="Reinhardt R."/>
            <person name="Rabus R."/>
        </authorList>
    </citation>
    <scope>NUCLEOTIDE SEQUENCE</scope>
    <source>
        <strain evidence="1">4be13</strain>
    </source>
</reference>
<dbReference type="AlphaFoldDB" id="A0A975BFG4"/>
<sequence length="54" mass="6051">MKIHFENPGFSLKISTYAKVFIYLFSENCGETRLFPSRAADHSGKKAGFLPGQI</sequence>
<evidence type="ECO:0000313" key="1">
    <source>
        <dbReference type="EMBL" id="QTA84396.1"/>
    </source>
</evidence>
<name>A0A975BFG4_9BACT</name>
<evidence type="ECO:0000313" key="2">
    <source>
        <dbReference type="Proteomes" id="UP000663722"/>
    </source>
</evidence>
<gene>
    <name evidence="1" type="ORF">dnm_003900</name>
</gene>
<dbReference type="KEGG" id="dmm:dnm_003900"/>
<organism evidence="1 2">
    <name type="scientific">Desulfonema magnum</name>
    <dbReference type="NCBI Taxonomy" id="45655"/>
    <lineage>
        <taxon>Bacteria</taxon>
        <taxon>Pseudomonadati</taxon>
        <taxon>Thermodesulfobacteriota</taxon>
        <taxon>Desulfobacteria</taxon>
        <taxon>Desulfobacterales</taxon>
        <taxon>Desulfococcaceae</taxon>
        <taxon>Desulfonema</taxon>
    </lineage>
</organism>
<keyword evidence="2" id="KW-1185">Reference proteome</keyword>